<sequence>MEKANIERFKCSASFGDDVNPMSEGLHTQEGFYQKNNNSDDSNNIHISEIGKFPYQMREAKGSEISPDSSSKLGSEPYIQEESQILDLKVNNQNFEEIKEEYYHNEQEEVYYEKAPDFAPESRKHSVNTEDIIRQKCNANRTHERNTQDGFQPTENIQMESYECKTPLQMSHSGIVKLNENRPERFVDDKEDFSQNLDKFTTNTEKLMKYIHENTDREDQKSKYQGYKPKIIMFKKKKKYGKGLKNPVSEAKRSTMMAAGNSRSQIDTQENRLRKAISPRQYDKVLGKYRKSQKSGSIANSFKDTISSKTSNDAAKMVFEKVTLKLDLNKTDEKEFMSNFYKEYANNPYNKEKSFMARMTEDISKRQLKEQRLKQAEVKYRRSKYGSLSRERAEQLSDRLYKDAHSKILSRSKMEGMHKTYRDFHEKGLDKSRSLSTGRAGKKKINQFLQRMKHKDDEAKKRIYDLRKEKTYTENRKVEQVLHQNISRGKMSKHDIVKLQRKFEKDIEKRKKDYEIRLKLKQKRFEDSIQGMFQPQIDKSKRSLESSRKAYSDAHSVANTMEYRKDLDENIKQAFSYFREAKNMMDQRSSSQRAKVRLERSSDGKHSNNLQFEKYLANTPKVQNTDLRYFRGTSKHRGSSSSKRIRDYGIRNPNLESSGKKTKKKLQFTDENFNYSIGSKEEAAEQYFINNGSKNSPLMGSPNLKMSDLKYSPSKARKKRIKKAPKPPKSRRGRQNRDDNNGQVPNYLSATQSSLRAKRVKHVVSETRRSGSMTGSFRSQRRSNIRNKKSVISQSSYEGTKVSNSVSRINKARATSENNQENRRGFKLNISDREKYEKSLKNFEQYKLENVKK</sequence>
<feature type="region of interest" description="Disordered" evidence="1">
    <location>
        <begin position="243"/>
        <end position="290"/>
    </location>
</feature>
<feature type="compositionally biased region" description="Polar residues" evidence="1">
    <location>
        <begin position="744"/>
        <end position="755"/>
    </location>
</feature>
<evidence type="ECO:0000313" key="2">
    <source>
        <dbReference type="EMBL" id="CAI2382629.1"/>
    </source>
</evidence>
<feature type="region of interest" description="Disordered" evidence="1">
    <location>
        <begin position="586"/>
        <end position="609"/>
    </location>
</feature>
<feature type="compositionally biased region" description="Basic residues" evidence="1">
    <location>
        <begin position="715"/>
        <end position="734"/>
    </location>
</feature>
<evidence type="ECO:0000256" key="1">
    <source>
        <dbReference type="SAM" id="MobiDB-lite"/>
    </source>
</evidence>
<feature type="compositionally biased region" description="Basic and acidic residues" evidence="1">
    <location>
        <begin position="596"/>
        <end position="606"/>
    </location>
</feature>
<feature type="region of interest" description="Disordered" evidence="1">
    <location>
        <begin position="630"/>
        <end position="663"/>
    </location>
</feature>
<reference evidence="2" key="1">
    <citation type="submission" date="2023-07" db="EMBL/GenBank/DDBJ databases">
        <authorList>
            <consortium name="AG Swart"/>
            <person name="Singh M."/>
            <person name="Singh A."/>
            <person name="Seah K."/>
            <person name="Emmerich C."/>
        </authorList>
    </citation>
    <scope>NUCLEOTIDE SEQUENCE</scope>
    <source>
        <strain evidence="2">DP1</strain>
    </source>
</reference>
<proteinExistence type="predicted"/>
<accession>A0AAD1Y168</accession>
<dbReference type="EMBL" id="CAMPGE010024812">
    <property type="protein sequence ID" value="CAI2382629.1"/>
    <property type="molecule type" value="Genomic_DNA"/>
</dbReference>
<gene>
    <name evidence="2" type="ORF">ECRASSUSDP1_LOCUS24107</name>
</gene>
<feature type="compositionally biased region" description="Basic and acidic residues" evidence="1">
    <location>
        <begin position="820"/>
        <end position="833"/>
    </location>
</feature>
<dbReference type="Proteomes" id="UP001295684">
    <property type="component" value="Unassembled WGS sequence"/>
</dbReference>
<evidence type="ECO:0000313" key="3">
    <source>
        <dbReference type="Proteomes" id="UP001295684"/>
    </source>
</evidence>
<comment type="caution">
    <text evidence="2">The sequence shown here is derived from an EMBL/GenBank/DDBJ whole genome shotgun (WGS) entry which is preliminary data.</text>
</comment>
<name>A0AAD1Y168_EUPCR</name>
<organism evidence="2 3">
    <name type="scientific">Euplotes crassus</name>
    <dbReference type="NCBI Taxonomy" id="5936"/>
    <lineage>
        <taxon>Eukaryota</taxon>
        <taxon>Sar</taxon>
        <taxon>Alveolata</taxon>
        <taxon>Ciliophora</taxon>
        <taxon>Intramacronucleata</taxon>
        <taxon>Spirotrichea</taxon>
        <taxon>Hypotrichia</taxon>
        <taxon>Euplotida</taxon>
        <taxon>Euplotidae</taxon>
        <taxon>Moneuplotes</taxon>
    </lineage>
</organism>
<dbReference type="AlphaFoldDB" id="A0AAD1Y168"/>
<protein>
    <submittedName>
        <fullName evidence="2">Uncharacterized protein</fullName>
    </submittedName>
</protein>
<feature type="compositionally biased region" description="Basic residues" evidence="1">
    <location>
        <begin position="779"/>
        <end position="789"/>
    </location>
</feature>
<feature type="compositionally biased region" description="Polar residues" evidence="1">
    <location>
        <begin position="790"/>
        <end position="819"/>
    </location>
</feature>
<keyword evidence="3" id="KW-1185">Reference proteome</keyword>
<feature type="region of interest" description="Disordered" evidence="1">
    <location>
        <begin position="694"/>
        <end position="833"/>
    </location>
</feature>